<name>A0ABP0I2T8_9DINO</name>
<protein>
    <recommendedName>
        <fullName evidence="4">Cyclin-dependent kinase 2 homolog</fullName>
    </recommendedName>
    <alternativeName>
        <fullName evidence="5">Cell division control protein 2 homolog</fullName>
    </alternativeName>
    <alternativeName>
        <fullName evidence="6">cdc2-related kinase 2</fullName>
    </alternativeName>
</protein>
<feature type="binding site" evidence="7">
    <location>
        <position position="99"/>
    </location>
    <ligand>
        <name>ATP</name>
        <dbReference type="ChEBI" id="CHEBI:30616"/>
    </ligand>
</feature>
<dbReference type="InterPro" id="IPR050108">
    <property type="entry name" value="CDK"/>
</dbReference>
<dbReference type="Gene3D" id="1.10.510.10">
    <property type="entry name" value="Transferase(Phosphotransferase) domain 1"/>
    <property type="match status" value="1"/>
</dbReference>
<organism evidence="10 12">
    <name type="scientific">Durusdinium trenchii</name>
    <dbReference type="NCBI Taxonomy" id="1381693"/>
    <lineage>
        <taxon>Eukaryota</taxon>
        <taxon>Sar</taxon>
        <taxon>Alveolata</taxon>
        <taxon>Dinophyceae</taxon>
        <taxon>Suessiales</taxon>
        <taxon>Symbiodiniaceae</taxon>
        <taxon>Durusdinium</taxon>
    </lineage>
</organism>
<evidence type="ECO:0000256" key="8">
    <source>
        <dbReference type="SAM" id="MobiDB-lite"/>
    </source>
</evidence>
<comment type="subunit">
    <text evidence="3">May form a complex composed of at least the catalytic subunit CRK2 and a cyclin.</text>
</comment>
<evidence type="ECO:0000313" key="11">
    <source>
        <dbReference type="EMBL" id="CAK9000247.1"/>
    </source>
</evidence>
<dbReference type="PANTHER" id="PTHR24056">
    <property type="entry name" value="CELL DIVISION PROTEIN KINASE"/>
    <property type="match status" value="1"/>
</dbReference>
<evidence type="ECO:0000259" key="9">
    <source>
        <dbReference type="PROSITE" id="PS50011"/>
    </source>
</evidence>
<evidence type="ECO:0000256" key="3">
    <source>
        <dbReference type="ARBA" id="ARBA00038543"/>
    </source>
</evidence>
<dbReference type="Pfam" id="PF00069">
    <property type="entry name" value="Pkinase"/>
    <property type="match status" value="1"/>
</dbReference>
<sequence length="606" mass="67623">MANFKGGKRKQSEGAKAKFWSLQEPGSEASVSEVAPGVPEPDSRAISQKFLLQKALMLFTAPHRLPKDDEELELGAVLGEGTYGCVCRAMWRHTPVAVKTMKRKKDVAAICAEVDILCAARSPHIVQLVDVHQKGLVFELGEALPTMVAPVRLKVIMEHCCRGLAVLHSLQIVHADLKPANLLWFPECGLCKVADVGSVCFEWEADADPEDKLVTLSYRSIELLLGSRKISPSIDMWALGCTVAELSQGLKVFQSEGSEVAMIFQILTRLGFDDSLVAWPHWSAEFPRVEPKQLDLPQELGGRLSSLVASLLSLDPLKRPRVNDVLRAMPEVILPGCHHWTEKFRGVRGDFQILVGSCPIEVLEWLQQDPDTASLEAASWPPESLQTEEYEKQVVKHEFFGKCCPDAPDVLNTVKIKRALLPERLRKWVAAFKALNQPFFNRFDDELGRRLGRHEDANAQHLCRQPSVDWGLCFGSVQKMDALQRKDRRHVDGGAGVLHLSITLHGHRALHWETASGEKFVLHQHPGDWYLSNVAAFHHQVEHFGGAQELVAHFRSAAFRSHRCTSMATSPGPKEVRDLFMEAQLQAFAAADPWQQPRLVEDLVAP</sequence>
<dbReference type="InterPro" id="IPR011009">
    <property type="entry name" value="Kinase-like_dom_sf"/>
</dbReference>
<keyword evidence="12" id="KW-1185">Reference proteome</keyword>
<dbReference type="EMBL" id="CAXAMN010002559">
    <property type="protein sequence ID" value="CAK9000247.1"/>
    <property type="molecule type" value="Genomic_DNA"/>
</dbReference>
<evidence type="ECO:0000256" key="5">
    <source>
        <dbReference type="ARBA" id="ARBA00041902"/>
    </source>
</evidence>
<reference evidence="10 12" key="1">
    <citation type="submission" date="2024-02" db="EMBL/GenBank/DDBJ databases">
        <authorList>
            <person name="Chen Y."/>
            <person name="Shah S."/>
            <person name="Dougan E. K."/>
            <person name="Thang M."/>
            <person name="Chan C."/>
        </authorList>
    </citation>
    <scope>NUCLEOTIDE SEQUENCE [LARGE SCALE GENOMIC DNA]</scope>
</reference>
<proteinExistence type="predicted"/>
<dbReference type="PROSITE" id="PS00107">
    <property type="entry name" value="PROTEIN_KINASE_ATP"/>
    <property type="match status" value="1"/>
</dbReference>
<comment type="caution">
    <text evidence="10">The sequence shown here is derived from an EMBL/GenBank/DDBJ whole genome shotgun (WGS) entry which is preliminary data.</text>
</comment>
<evidence type="ECO:0000313" key="12">
    <source>
        <dbReference type="Proteomes" id="UP001642484"/>
    </source>
</evidence>
<dbReference type="EMBL" id="CAXAMN010001914">
    <property type="protein sequence ID" value="CAK8996896.1"/>
    <property type="molecule type" value="Genomic_DNA"/>
</dbReference>
<dbReference type="Proteomes" id="UP001642484">
    <property type="component" value="Unassembled WGS sequence"/>
</dbReference>
<dbReference type="PROSITE" id="PS50011">
    <property type="entry name" value="PROTEIN_KINASE_DOM"/>
    <property type="match status" value="1"/>
</dbReference>
<keyword evidence="2 7" id="KW-0067">ATP-binding</keyword>
<accession>A0ABP0I2T8</accession>
<dbReference type="SUPFAM" id="SSF56112">
    <property type="entry name" value="Protein kinase-like (PK-like)"/>
    <property type="match status" value="1"/>
</dbReference>
<dbReference type="Gene3D" id="3.30.200.20">
    <property type="entry name" value="Phosphorylase Kinase, domain 1"/>
    <property type="match status" value="1"/>
</dbReference>
<evidence type="ECO:0000256" key="4">
    <source>
        <dbReference type="ARBA" id="ARBA00039612"/>
    </source>
</evidence>
<gene>
    <name evidence="10" type="ORF">CCMP2556_LOCUS4645</name>
    <name evidence="11" type="ORF">CCMP2556_LOCUS5991</name>
</gene>
<feature type="domain" description="Protein kinase" evidence="9">
    <location>
        <begin position="72"/>
        <end position="341"/>
    </location>
</feature>
<evidence type="ECO:0000256" key="2">
    <source>
        <dbReference type="ARBA" id="ARBA00022840"/>
    </source>
</evidence>
<feature type="region of interest" description="Disordered" evidence="8">
    <location>
        <begin position="1"/>
        <end position="40"/>
    </location>
</feature>
<evidence type="ECO:0000256" key="6">
    <source>
        <dbReference type="ARBA" id="ARBA00042858"/>
    </source>
</evidence>
<dbReference type="InterPro" id="IPR017441">
    <property type="entry name" value="Protein_kinase_ATP_BS"/>
</dbReference>
<evidence type="ECO:0000256" key="1">
    <source>
        <dbReference type="ARBA" id="ARBA00022741"/>
    </source>
</evidence>
<keyword evidence="1 7" id="KW-0547">Nucleotide-binding</keyword>
<dbReference type="SMART" id="SM00220">
    <property type="entry name" value="S_TKc"/>
    <property type="match status" value="1"/>
</dbReference>
<dbReference type="InterPro" id="IPR000719">
    <property type="entry name" value="Prot_kinase_dom"/>
</dbReference>
<evidence type="ECO:0000313" key="10">
    <source>
        <dbReference type="EMBL" id="CAK8996896.1"/>
    </source>
</evidence>
<evidence type="ECO:0000256" key="7">
    <source>
        <dbReference type="PROSITE-ProRule" id="PRU10141"/>
    </source>
</evidence>